<dbReference type="AlphaFoldDB" id="A0AAC9ULW1"/>
<evidence type="ECO:0000259" key="2">
    <source>
        <dbReference type="Pfam" id="PF04784"/>
    </source>
</evidence>
<evidence type="ECO:0000313" key="3">
    <source>
        <dbReference type="EMBL" id="ASM55941.1"/>
    </source>
</evidence>
<dbReference type="KEGG" id="png:PNIG_b0331"/>
<gene>
    <name evidence="3" type="ORF">PNIG_b0331</name>
</gene>
<keyword evidence="4" id="KW-1185">Reference proteome</keyword>
<feature type="chain" id="PRO_5042022260" description="DUF547 domain-containing protein" evidence="1">
    <location>
        <begin position="29"/>
        <end position="281"/>
    </location>
</feature>
<sequence length="281" mass="31539">MFNTTLKPLLLSATLLATALITSLSSQAQSTTNNLHDSWNALLNKHVVAINHNHSTEVDYAAIQGDHTQLKTYLDSLSAVTQNEFDAWEKPKQLAFLINAYNAFTVELIVSNLGSKEPQNLKSIKDLGSFFSSPWSKAFVPLLGKTRSLDDIEHGLIRGSGKYNDPRIHFAVNCASIGCPALRGEAFTATELESQLQQQTVRFLSDTTRNFAQENTLNISSIFKWYGDDFEKGFRGAETLQQFLLQYSDALKLVPAQQKALRNNDMKVKFLDYNWDLNARQ</sequence>
<dbReference type="InterPro" id="IPR006869">
    <property type="entry name" value="DUF547"/>
</dbReference>
<dbReference type="GeneID" id="300943546"/>
<dbReference type="Proteomes" id="UP000198329">
    <property type="component" value="Chromosome II"/>
</dbReference>
<evidence type="ECO:0000313" key="4">
    <source>
        <dbReference type="Proteomes" id="UP000198329"/>
    </source>
</evidence>
<feature type="signal peptide" evidence="1">
    <location>
        <begin position="1"/>
        <end position="28"/>
    </location>
</feature>
<reference evidence="3 4" key="1">
    <citation type="submission" date="2015-03" db="EMBL/GenBank/DDBJ databases">
        <authorList>
            <person name="Xie B.-B."/>
            <person name="Rong J.-C."/>
            <person name="Qin Q.-L."/>
            <person name="Zhang Y.-Z."/>
        </authorList>
    </citation>
    <scope>NUCLEOTIDE SEQUENCE [LARGE SCALE GENOMIC DNA]</scope>
    <source>
        <strain evidence="3 4">KMM 661</strain>
    </source>
</reference>
<accession>A0AAC9ULW1</accession>
<protein>
    <recommendedName>
        <fullName evidence="2">DUF547 domain-containing protein</fullName>
    </recommendedName>
</protein>
<dbReference type="Pfam" id="PF04784">
    <property type="entry name" value="DUF547"/>
    <property type="match status" value="1"/>
</dbReference>
<evidence type="ECO:0000256" key="1">
    <source>
        <dbReference type="SAM" id="SignalP"/>
    </source>
</evidence>
<feature type="domain" description="DUF547" evidence="2">
    <location>
        <begin position="86"/>
        <end position="204"/>
    </location>
</feature>
<proteinExistence type="predicted"/>
<keyword evidence="1" id="KW-0732">Signal</keyword>
<dbReference type="PANTHER" id="PTHR46361:SF3">
    <property type="entry name" value="ELECTRON CARRIER_ PROTEIN DISULFIDE OXIDOREDUCTASE"/>
    <property type="match status" value="1"/>
</dbReference>
<dbReference type="RefSeq" id="WP_089369155.1">
    <property type="nucleotide sequence ID" value="NZ_BJXZ01000039.1"/>
</dbReference>
<organism evidence="3 4">
    <name type="scientific">Pseudoalteromonas nigrifaciens</name>
    <dbReference type="NCBI Taxonomy" id="28109"/>
    <lineage>
        <taxon>Bacteria</taxon>
        <taxon>Pseudomonadati</taxon>
        <taxon>Pseudomonadota</taxon>
        <taxon>Gammaproteobacteria</taxon>
        <taxon>Alteromonadales</taxon>
        <taxon>Pseudoalteromonadaceae</taxon>
        <taxon>Pseudoalteromonas</taxon>
    </lineage>
</organism>
<name>A0AAC9ULW1_9GAMM</name>
<dbReference type="PANTHER" id="PTHR46361">
    <property type="entry name" value="ELECTRON CARRIER/ PROTEIN DISULFIDE OXIDOREDUCTASE"/>
    <property type="match status" value="1"/>
</dbReference>
<dbReference type="EMBL" id="CP011037">
    <property type="protein sequence ID" value="ASM55941.1"/>
    <property type="molecule type" value="Genomic_DNA"/>
</dbReference>